<dbReference type="InterPro" id="IPR033756">
    <property type="entry name" value="YlxH/NBP35"/>
</dbReference>
<dbReference type="GO" id="GO:0005886">
    <property type="term" value="C:plasma membrane"/>
    <property type="evidence" value="ECO:0007669"/>
    <property type="project" value="UniProtKB-SubCell"/>
</dbReference>
<keyword evidence="13" id="KW-1185">Reference proteome</keyword>
<evidence type="ECO:0000313" key="12">
    <source>
        <dbReference type="EMBL" id="AIT08367.1"/>
    </source>
</evidence>
<feature type="domain" description="Tyrosine-protein kinase G-rich" evidence="11">
    <location>
        <begin position="402"/>
        <end position="471"/>
    </location>
</feature>
<sequence length="738" mass="80796">MNVLTSNLGAGVSMAVPPADQTASSANQLPPIRQYLRMAFRRRYVILGAIAAMFLLGIVGTLLMTPKYTATATIEIARESSQVTNFQGVERETGLADQEFYQTQYGLLRSRSLSERVAAQLRLIDDPSFYALFRIDRKDSAFQLVNGRYPAAGRDVRQRVAGEILRGNLSVAPARLSRLVEVRFTSPDPAFSAKVANAWAESYIQINLERKIQATSYGRNLLRRQLAQQKEQLDESQRQLVAYASRERIINLPGQRGADGSTSERSIVADDLGTLNSALAQATAERIAAEARYRETGAGASTEALRNPAINTLRQRRAELRAEYQRLMTQFEPSYPAAQAVQSQIDQLDRSISTEERRATGSLEADYRSAVERERVLQVRVEQLKGSYLDLRRRSIQYNIFQQEVDTNRALYEGLLQRFKEIGVAGGVGVNNIAVVDQADVPQRPSSPRLLINLALSLIAGTVIGVGLAFALERMDEAIADPTEVEQRLGLPLLGSVPKVEGETPKDALLDRKSDLVDAYLAIQTNLAFTTEHGVPRSFAVTSTRPAEGKSTTALALATTLARGQRKVILVDGDMRSPSVHHLGGVDHARGLSNFLAGEDQIETLTFDMADLGFTAMSAGPIPPNAAELLTGNRLSTLIERLLESYDHVVIDSPPVMGLADAPLIASRVEGVVYAVESHGIRSTLVKTALGRLVSANARIFGGVLTKFEARRAHYGYGYEYGYGYGRDKAAQAKQSRA</sequence>
<evidence type="ECO:0000256" key="6">
    <source>
        <dbReference type="ARBA" id="ARBA00022989"/>
    </source>
</evidence>
<dbReference type="AlphaFoldDB" id="A0A097ELE4"/>
<dbReference type="eggNOG" id="COG0489">
    <property type="taxonomic scope" value="Bacteria"/>
</dbReference>
<dbReference type="GO" id="GO:0005524">
    <property type="term" value="F:ATP binding"/>
    <property type="evidence" value="ECO:0007669"/>
    <property type="project" value="UniProtKB-KW"/>
</dbReference>
<feature type="domain" description="Polysaccharide chain length determinant N-terminal" evidence="10">
    <location>
        <begin position="34"/>
        <end position="121"/>
    </location>
</feature>
<dbReference type="HOGENOM" id="CLU_009912_2_1_5"/>
<evidence type="ECO:0000313" key="13">
    <source>
        <dbReference type="Proteomes" id="UP000033200"/>
    </source>
</evidence>
<accession>A0A097ELE4</accession>
<feature type="coiled-coil region" evidence="8">
    <location>
        <begin position="310"/>
        <end position="358"/>
    </location>
</feature>
<comment type="subcellular location">
    <subcellularLocation>
        <location evidence="1">Cell membrane</location>
        <topology evidence="1">Multi-pass membrane protein</topology>
    </subcellularLocation>
</comment>
<keyword evidence="12" id="KW-0614">Plasmid</keyword>
<dbReference type="GO" id="GO:0004713">
    <property type="term" value="F:protein tyrosine kinase activity"/>
    <property type="evidence" value="ECO:0007669"/>
    <property type="project" value="TreeGrafter"/>
</dbReference>
<protein>
    <submittedName>
        <fullName evidence="12">Exopolysaccharide biosynthesis protein</fullName>
    </submittedName>
</protein>
<dbReference type="CDD" id="cd05387">
    <property type="entry name" value="BY-kinase"/>
    <property type="match status" value="1"/>
</dbReference>
<evidence type="ECO:0000256" key="3">
    <source>
        <dbReference type="ARBA" id="ARBA00022692"/>
    </source>
</evidence>
<dbReference type="PANTHER" id="PTHR32309:SF13">
    <property type="entry name" value="FERRIC ENTEROBACTIN TRANSPORT PROTEIN FEPE"/>
    <property type="match status" value="1"/>
</dbReference>
<keyword evidence="2" id="KW-1003">Cell membrane</keyword>
<dbReference type="Gene3D" id="3.40.50.300">
    <property type="entry name" value="P-loop containing nucleotide triphosphate hydrolases"/>
    <property type="match status" value="1"/>
</dbReference>
<geneLocation type="plasmid" evidence="12 13">
    <name>STP1</name>
</geneLocation>
<dbReference type="eggNOG" id="COG3206">
    <property type="taxonomic scope" value="Bacteria"/>
</dbReference>
<dbReference type="RefSeq" id="WP_041394015.1">
    <property type="nucleotide sequence ID" value="NZ_CP009572.1"/>
</dbReference>
<evidence type="ECO:0000259" key="10">
    <source>
        <dbReference type="Pfam" id="PF02706"/>
    </source>
</evidence>
<keyword evidence="8" id="KW-0175">Coiled coil</keyword>
<dbReference type="InterPro" id="IPR005702">
    <property type="entry name" value="Wzc-like_C"/>
</dbReference>
<dbReference type="InterPro" id="IPR032807">
    <property type="entry name" value="GNVR"/>
</dbReference>
<name>A0A097ELE4_9SPHN</name>
<dbReference type="EMBL" id="CP009572">
    <property type="protein sequence ID" value="AIT08367.1"/>
    <property type="molecule type" value="Genomic_DNA"/>
</dbReference>
<dbReference type="KEGG" id="stax:MC45_17630"/>
<gene>
    <name evidence="12" type="ORF">MC45_17630</name>
</gene>
<dbReference type="InterPro" id="IPR027417">
    <property type="entry name" value="P-loop_NTPase"/>
</dbReference>
<evidence type="ECO:0000256" key="4">
    <source>
        <dbReference type="ARBA" id="ARBA00022741"/>
    </source>
</evidence>
<keyword evidence="7 9" id="KW-0472">Membrane</keyword>
<keyword evidence="5" id="KW-0067">ATP-binding</keyword>
<dbReference type="InterPro" id="IPR003856">
    <property type="entry name" value="LPS_length_determ_N"/>
</dbReference>
<evidence type="ECO:0000259" key="11">
    <source>
        <dbReference type="Pfam" id="PF13807"/>
    </source>
</evidence>
<organism evidence="12 13">
    <name type="scientific">Sphingomonas taxi</name>
    <dbReference type="NCBI Taxonomy" id="1549858"/>
    <lineage>
        <taxon>Bacteria</taxon>
        <taxon>Pseudomonadati</taxon>
        <taxon>Pseudomonadota</taxon>
        <taxon>Alphaproteobacteria</taxon>
        <taxon>Sphingomonadales</taxon>
        <taxon>Sphingomonadaceae</taxon>
        <taxon>Sphingomonas</taxon>
    </lineage>
</organism>
<evidence type="ECO:0000256" key="5">
    <source>
        <dbReference type="ARBA" id="ARBA00022840"/>
    </source>
</evidence>
<feature type="coiled-coil region" evidence="8">
    <location>
        <begin position="219"/>
        <end position="246"/>
    </location>
</feature>
<dbReference type="SUPFAM" id="SSF52540">
    <property type="entry name" value="P-loop containing nucleoside triphosphate hydrolases"/>
    <property type="match status" value="1"/>
</dbReference>
<reference evidence="12 13" key="1">
    <citation type="submission" date="2014-09" db="EMBL/GenBank/DDBJ databases">
        <title>Using Illumina technology Improving SMRT sequencing Genome Assembly by RASTools.</title>
        <authorList>
            <person name="Zhou Y."/>
            <person name="Ma T."/>
            <person name="Liu T."/>
        </authorList>
    </citation>
    <scope>NUCLEOTIDE SEQUENCE [LARGE SCALE GENOMIC DNA]</scope>
    <source>
        <strain evidence="12 13">ATCC 55669</strain>
        <plasmid evidence="13">Plasmid STP1</plasmid>
    </source>
</reference>
<dbReference type="Pfam" id="PF13807">
    <property type="entry name" value="GNVR"/>
    <property type="match status" value="1"/>
</dbReference>
<dbReference type="NCBIfam" id="TIGR01007">
    <property type="entry name" value="eps_fam"/>
    <property type="match status" value="1"/>
</dbReference>
<evidence type="ECO:0000256" key="9">
    <source>
        <dbReference type="SAM" id="Phobius"/>
    </source>
</evidence>
<evidence type="ECO:0000256" key="1">
    <source>
        <dbReference type="ARBA" id="ARBA00004651"/>
    </source>
</evidence>
<proteinExistence type="predicted"/>
<evidence type="ECO:0000256" key="2">
    <source>
        <dbReference type="ARBA" id="ARBA00022475"/>
    </source>
</evidence>
<evidence type="ECO:0000256" key="8">
    <source>
        <dbReference type="SAM" id="Coils"/>
    </source>
</evidence>
<dbReference type="InterPro" id="IPR050445">
    <property type="entry name" value="Bact_polysacc_biosynth/exp"/>
</dbReference>
<keyword evidence="6 9" id="KW-1133">Transmembrane helix</keyword>
<dbReference type="Proteomes" id="UP000033200">
    <property type="component" value="Plasmid STP1"/>
</dbReference>
<dbReference type="Pfam" id="PF02706">
    <property type="entry name" value="Wzz"/>
    <property type="match status" value="1"/>
</dbReference>
<feature type="transmembrane region" description="Helical" evidence="9">
    <location>
        <begin position="44"/>
        <end position="64"/>
    </location>
</feature>
<dbReference type="PANTHER" id="PTHR32309">
    <property type="entry name" value="TYROSINE-PROTEIN KINASE"/>
    <property type="match status" value="1"/>
</dbReference>
<keyword evidence="3 9" id="KW-0812">Transmembrane</keyword>
<dbReference type="Pfam" id="PF10609">
    <property type="entry name" value="ParA"/>
    <property type="match status" value="1"/>
</dbReference>
<evidence type="ECO:0000256" key="7">
    <source>
        <dbReference type="ARBA" id="ARBA00023136"/>
    </source>
</evidence>
<keyword evidence="4" id="KW-0547">Nucleotide-binding</keyword>